<reference evidence="1 2" key="1">
    <citation type="submission" date="2020-04" db="EMBL/GenBank/DDBJ databases">
        <authorList>
            <person name="Hogendoorn C."/>
        </authorList>
    </citation>
    <scope>NUCLEOTIDE SEQUENCE [LARGE SCALE GENOMIC DNA]</scope>
    <source>
        <strain evidence="1">COOX1</strain>
    </source>
</reference>
<dbReference type="AlphaFoldDB" id="A0A6F9E1Q0"/>
<sequence length="80" mass="9153">MPRKKYDTDFKTKVVLEILKEEKTLSQLASEYGVHVNHGALGCRVEGQYPSLRTRLGVECYSHQTRFYTSLETSKRSGEA</sequence>
<organism evidence="1 2">
    <name type="scientific">Kyrpidia spormannii</name>
    <dbReference type="NCBI Taxonomy" id="2055160"/>
    <lineage>
        <taxon>Bacteria</taxon>
        <taxon>Bacillati</taxon>
        <taxon>Bacillota</taxon>
        <taxon>Bacilli</taxon>
        <taxon>Bacillales</taxon>
        <taxon>Alicyclobacillaceae</taxon>
        <taxon>Kyrpidia</taxon>
    </lineage>
</organism>
<evidence type="ECO:0008006" key="3">
    <source>
        <dbReference type="Google" id="ProtNLM"/>
    </source>
</evidence>
<dbReference type="Proteomes" id="UP000502196">
    <property type="component" value="Chromosome"/>
</dbReference>
<evidence type="ECO:0000313" key="2">
    <source>
        <dbReference type="Proteomes" id="UP000502196"/>
    </source>
</evidence>
<evidence type="ECO:0000313" key="1">
    <source>
        <dbReference type="EMBL" id="CAB3390424.1"/>
    </source>
</evidence>
<dbReference type="InterPro" id="IPR010921">
    <property type="entry name" value="Trp_repressor/repl_initiator"/>
</dbReference>
<protein>
    <recommendedName>
        <fullName evidence="3">Transposase</fullName>
    </recommendedName>
</protein>
<dbReference type="EMBL" id="LR792683">
    <property type="protein sequence ID" value="CAB3390424.1"/>
    <property type="molecule type" value="Genomic_DNA"/>
</dbReference>
<accession>A0A6F9E1Q0</accession>
<proteinExistence type="predicted"/>
<dbReference type="SUPFAM" id="SSF48295">
    <property type="entry name" value="TrpR-like"/>
    <property type="match status" value="1"/>
</dbReference>
<gene>
    <name evidence="1" type="ORF">COOX1_0401</name>
</gene>
<dbReference type="GO" id="GO:0043565">
    <property type="term" value="F:sequence-specific DNA binding"/>
    <property type="evidence" value="ECO:0007669"/>
    <property type="project" value="InterPro"/>
</dbReference>
<name>A0A6F9E1Q0_9BACL</name>